<evidence type="ECO:0000313" key="1">
    <source>
        <dbReference type="EMBL" id="OEZ96761.1"/>
    </source>
</evidence>
<proteinExistence type="predicted"/>
<accession>A0A1E7WES1</accession>
<evidence type="ECO:0000313" key="2">
    <source>
        <dbReference type="Proteomes" id="UP000175989"/>
    </source>
</evidence>
<dbReference type="EMBL" id="LROM01000106">
    <property type="protein sequence ID" value="OEZ96761.1"/>
    <property type="molecule type" value="Genomic_DNA"/>
</dbReference>
<name>A0A1E7WES1_9BURK</name>
<dbReference type="Proteomes" id="UP000175989">
    <property type="component" value="Unassembled WGS sequence"/>
</dbReference>
<keyword evidence="2" id="KW-1185">Reference proteome</keyword>
<gene>
    <name evidence="1" type="ORF">DUPY_38490</name>
</gene>
<dbReference type="OrthoDB" id="3578967at2"/>
<dbReference type="RefSeq" id="WP_070250181.1">
    <property type="nucleotide sequence ID" value="NZ_LROM01000106.1"/>
</dbReference>
<protein>
    <submittedName>
        <fullName evidence="1">Uncharacterized protein</fullName>
    </submittedName>
</protein>
<dbReference type="AlphaFoldDB" id="A0A1E7WES1"/>
<sequence>MISDLDTKTQANETHAFPSALADQAGPIVSALAMGVMHHAVYTHKSVSVGGEQLHIPARVYYDTERLLTAATAPGDAGLIALCLGTRHHDGFVREQCLRRILTSDAPWLAPFVVQLLGEYVIEIIEPILERFSQGIEAKYLDFYQHNLAYCEGVEQRATSYWAAYYRHRFATRKEYPGLMALAALKQQYPRSKEQ</sequence>
<organism evidence="1 2">
    <name type="scientific">Duganella phyllosphaerae</name>
    <dbReference type="NCBI Taxonomy" id="762836"/>
    <lineage>
        <taxon>Bacteria</taxon>
        <taxon>Pseudomonadati</taxon>
        <taxon>Pseudomonadota</taxon>
        <taxon>Betaproteobacteria</taxon>
        <taxon>Burkholderiales</taxon>
        <taxon>Oxalobacteraceae</taxon>
        <taxon>Telluria group</taxon>
        <taxon>Duganella</taxon>
    </lineage>
</organism>
<comment type="caution">
    <text evidence="1">The sequence shown here is derived from an EMBL/GenBank/DDBJ whole genome shotgun (WGS) entry which is preliminary data.</text>
</comment>
<reference evidence="2" key="1">
    <citation type="journal article" date="2016" name="Front. Microbiol.">
        <title>Molecular Keys to the Janthinobacterium and Duganella spp. Interaction with the Plant Pathogen Fusarium graminearum.</title>
        <authorList>
            <person name="Haack F.S."/>
            <person name="Poehlein A."/>
            <person name="Kroger C."/>
            <person name="Voigt C.A."/>
            <person name="Piepenbring M."/>
            <person name="Bode H.B."/>
            <person name="Daniel R."/>
            <person name="Schafer W."/>
            <person name="Streit W.R."/>
        </authorList>
    </citation>
    <scope>NUCLEOTIDE SEQUENCE [LARGE SCALE GENOMIC DNA]</scope>
    <source>
        <strain evidence="2">T54</strain>
    </source>
</reference>